<feature type="transmembrane region" description="Helical" evidence="1">
    <location>
        <begin position="36"/>
        <end position="61"/>
    </location>
</feature>
<reference evidence="2 3" key="1">
    <citation type="submission" date="2024-08" db="EMBL/GenBank/DDBJ databases">
        <authorList>
            <person name="Lu H."/>
        </authorList>
    </citation>
    <scope>NUCLEOTIDE SEQUENCE [LARGE SCALE GENOMIC DNA]</scope>
    <source>
        <strain evidence="2 3">BYS180W</strain>
    </source>
</reference>
<accession>A0ABW7FYM7</accession>
<keyword evidence="3" id="KW-1185">Reference proteome</keyword>
<name>A0ABW7FYM7_9BURK</name>
<feature type="transmembrane region" description="Helical" evidence="1">
    <location>
        <begin position="6"/>
        <end position="24"/>
    </location>
</feature>
<keyword evidence="1" id="KW-0812">Transmembrane</keyword>
<gene>
    <name evidence="2" type="ORF">ACG0Z6_14335</name>
</gene>
<evidence type="ECO:0000313" key="2">
    <source>
        <dbReference type="EMBL" id="MFG6449403.1"/>
    </source>
</evidence>
<dbReference type="RefSeq" id="WP_394462552.1">
    <property type="nucleotide sequence ID" value="NZ_JBIGHZ010000005.1"/>
</dbReference>
<dbReference type="EMBL" id="JBIGHZ010000005">
    <property type="protein sequence ID" value="MFG6449403.1"/>
    <property type="molecule type" value="Genomic_DNA"/>
</dbReference>
<evidence type="ECO:0000313" key="3">
    <source>
        <dbReference type="Proteomes" id="UP001606099"/>
    </source>
</evidence>
<keyword evidence="1" id="KW-0472">Membrane</keyword>
<proteinExistence type="predicted"/>
<protein>
    <submittedName>
        <fullName evidence="2">Uncharacterized protein</fullName>
    </submittedName>
</protein>
<organism evidence="2 3">
    <name type="scientific">Roseateles rivi</name>
    <dbReference type="NCBI Taxonomy" id="3299028"/>
    <lineage>
        <taxon>Bacteria</taxon>
        <taxon>Pseudomonadati</taxon>
        <taxon>Pseudomonadota</taxon>
        <taxon>Betaproteobacteria</taxon>
        <taxon>Burkholderiales</taxon>
        <taxon>Sphaerotilaceae</taxon>
        <taxon>Roseateles</taxon>
    </lineage>
</organism>
<keyword evidence="1" id="KW-1133">Transmembrane helix</keyword>
<sequence>MSSLASTLFVVITMAASFFIHNLFDISIYSSSATALLLNLLAQMAMGFLVGIAAISFYLVASAKIHAPNSPKFDIGNVDRVRF</sequence>
<evidence type="ECO:0000256" key="1">
    <source>
        <dbReference type="SAM" id="Phobius"/>
    </source>
</evidence>
<comment type="caution">
    <text evidence="2">The sequence shown here is derived from an EMBL/GenBank/DDBJ whole genome shotgun (WGS) entry which is preliminary data.</text>
</comment>
<dbReference type="Proteomes" id="UP001606099">
    <property type="component" value="Unassembled WGS sequence"/>
</dbReference>